<proteinExistence type="predicted"/>
<comment type="caution">
    <text evidence="2">The sequence shown here is derived from an EMBL/GenBank/DDBJ whole genome shotgun (WGS) entry which is preliminary data.</text>
</comment>
<dbReference type="AlphaFoldDB" id="A0AAV7KFA7"/>
<accession>A0AAV7KFA7</accession>
<gene>
    <name evidence="2" type="ORF">LOD99_14308</name>
</gene>
<evidence type="ECO:0000256" key="1">
    <source>
        <dbReference type="SAM" id="MobiDB-lite"/>
    </source>
</evidence>
<dbReference type="EMBL" id="JAKMXF010000044">
    <property type="protein sequence ID" value="KAI6659968.1"/>
    <property type="molecule type" value="Genomic_DNA"/>
</dbReference>
<protein>
    <submittedName>
        <fullName evidence="2">Uncharacterized protein</fullName>
    </submittedName>
</protein>
<evidence type="ECO:0000313" key="3">
    <source>
        <dbReference type="Proteomes" id="UP001165289"/>
    </source>
</evidence>
<organism evidence="2 3">
    <name type="scientific">Oopsacas minuta</name>
    <dbReference type="NCBI Taxonomy" id="111878"/>
    <lineage>
        <taxon>Eukaryota</taxon>
        <taxon>Metazoa</taxon>
        <taxon>Porifera</taxon>
        <taxon>Hexactinellida</taxon>
        <taxon>Hexasterophora</taxon>
        <taxon>Lyssacinosida</taxon>
        <taxon>Leucopsacidae</taxon>
        <taxon>Oopsacas</taxon>
    </lineage>
</organism>
<feature type="compositionally biased region" description="Polar residues" evidence="1">
    <location>
        <begin position="19"/>
        <end position="29"/>
    </location>
</feature>
<reference evidence="2 3" key="1">
    <citation type="journal article" date="2023" name="BMC Biol.">
        <title>The compact genome of the sponge Oopsacas minuta (Hexactinellida) is lacking key metazoan core genes.</title>
        <authorList>
            <person name="Santini S."/>
            <person name="Schenkelaars Q."/>
            <person name="Jourda C."/>
            <person name="Duchesne M."/>
            <person name="Belahbib H."/>
            <person name="Rocher C."/>
            <person name="Selva M."/>
            <person name="Riesgo A."/>
            <person name="Vervoort M."/>
            <person name="Leys S.P."/>
            <person name="Kodjabachian L."/>
            <person name="Le Bivic A."/>
            <person name="Borchiellini C."/>
            <person name="Claverie J.M."/>
            <person name="Renard E."/>
        </authorList>
    </citation>
    <scope>NUCLEOTIDE SEQUENCE [LARGE SCALE GENOMIC DNA]</scope>
    <source>
        <strain evidence="2">SPO-2</strain>
    </source>
</reference>
<evidence type="ECO:0000313" key="2">
    <source>
        <dbReference type="EMBL" id="KAI6659968.1"/>
    </source>
</evidence>
<name>A0AAV7KFA7_9METZ</name>
<feature type="compositionally biased region" description="Polar residues" evidence="1">
    <location>
        <begin position="1"/>
        <end position="11"/>
    </location>
</feature>
<sequence>MASNDSTTGKSIPSFMRGTANSSSKIARTTTERKRNTSQPQKVSSQARTSYPKSPARTQERATTVVSKTGPTSPSTTTRQSVSQRVGATKRVESSNPVDAKWERLMKLVPKKDCAVYPSPKKEKPTTSEEFEELERKGYYNVKDTKHEEWHIITVMLNYRMDELNEKWEVECPDGVFWVTFKDRDVDPVTKNGKWLVRAKIYNSDKWLHAYLIHKDPIVARDLSLTVTDEVVWAIGEYNFWDELPEWQ</sequence>
<keyword evidence="3" id="KW-1185">Reference proteome</keyword>
<feature type="compositionally biased region" description="Polar residues" evidence="1">
    <location>
        <begin position="37"/>
        <end position="52"/>
    </location>
</feature>
<feature type="region of interest" description="Disordered" evidence="1">
    <location>
        <begin position="1"/>
        <end position="95"/>
    </location>
</feature>
<feature type="compositionally biased region" description="Low complexity" evidence="1">
    <location>
        <begin position="63"/>
        <end position="86"/>
    </location>
</feature>
<dbReference type="Proteomes" id="UP001165289">
    <property type="component" value="Unassembled WGS sequence"/>
</dbReference>